<dbReference type="Proteomes" id="UP000007963">
    <property type="component" value="Unassembled WGS sequence"/>
</dbReference>
<dbReference type="EMBL" id="CH476594">
    <property type="protein sequence ID" value="EAU39613.1"/>
    <property type="molecule type" value="Genomic_DNA"/>
</dbReference>
<name>Q0CZB7_ASPTN</name>
<accession>Q0CZB7</accession>
<dbReference type="VEuPathDB" id="FungiDB:ATEG_00967"/>
<dbReference type="AlphaFoldDB" id="Q0CZB7"/>
<dbReference type="RefSeq" id="XP_001211053.1">
    <property type="nucleotide sequence ID" value="XM_001211053.1"/>
</dbReference>
<proteinExistence type="predicted"/>
<sequence>MMCIYTDVLTFDSPETILAPTADSMLVLAARVLTAEAPVTLKVHPALYIHPEPTSDGPETNHARAAITVQTDSISIEYYQQDFDKQDKMFEATLATQLRNAQALFWQKPSITISLCADRATATARPALYPALNAQAAALSQQS</sequence>
<dbReference type="GeneID" id="4355730"/>
<evidence type="ECO:0000313" key="1">
    <source>
        <dbReference type="EMBL" id="EAU39613.1"/>
    </source>
</evidence>
<organism evidence="1 2">
    <name type="scientific">Aspergillus terreus (strain NIH 2624 / FGSC A1156)</name>
    <dbReference type="NCBI Taxonomy" id="341663"/>
    <lineage>
        <taxon>Eukaryota</taxon>
        <taxon>Fungi</taxon>
        <taxon>Dikarya</taxon>
        <taxon>Ascomycota</taxon>
        <taxon>Pezizomycotina</taxon>
        <taxon>Eurotiomycetes</taxon>
        <taxon>Eurotiomycetidae</taxon>
        <taxon>Eurotiales</taxon>
        <taxon>Aspergillaceae</taxon>
        <taxon>Aspergillus</taxon>
        <taxon>Aspergillus subgen. Circumdati</taxon>
    </lineage>
</organism>
<gene>
    <name evidence="1" type="ORF">ATEG_00967</name>
</gene>
<evidence type="ECO:0000313" key="2">
    <source>
        <dbReference type="Proteomes" id="UP000007963"/>
    </source>
</evidence>
<protein>
    <submittedName>
        <fullName evidence="1">Uncharacterized protein</fullName>
    </submittedName>
</protein>
<dbReference type="OrthoDB" id="3509531at2759"/>
<reference evidence="2" key="1">
    <citation type="submission" date="2005-09" db="EMBL/GenBank/DDBJ databases">
        <title>Annotation of the Aspergillus terreus NIH2624 genome.</title>
        <authorList>
            <person name="Birren B.W."/>
            <person name="Lander E.S."/>
            <person name="Galagan J.E."/>
            <person name="Nusbaum C."/>
            <person name="Devon K."/>
            <person name="Henn M."/>
            <person name="Ma L.-J."/>
            <person name="Jaffe D.B."/>
            <person name="Butler J."/>
            <person name="Alvarez P."/>
            <person name="Gnerre S."/>
            <person name="Grabherr M."/>
            <person name="Kleber M."/>
            <person name="Mauceli E.W."/>
            <person name="Brockman W."/>
            <person name="Rounsley S."/>
            <person name="Young S.K."/>
            <person name="LaButti K."/>
            <person name="Pushparaj V."/>
            <person name="DeCaprio D."/>
            <person name="Crawford M."/>
            <person name="Koehrsen M."/>
            <person name="Engels R."/>
            <person name="Montgomery P."/>
            <person name="Pearson M."/>
            <person name="Howarth C."/>
            <person name="Larson L."/>
            <person name="Luoma S."/>
            <person name="White J."/>
            <person name="Alvarado L."/>
            <person name="Kodira C.D."/>
            <person name="Zeng Q."/>
            <person name="Oleary S."/>
            <person name="Yandava C."/>
            <person name="Denning D.W."/>
            <person name="Nierman W.C."/>
            <person name="Milne T."/>
            <person name="Madden K."/>
        </authorList>
    </citation>
    <scope>NUCLEOTIDE SEQUENCE [LARGE SCALE GENOMIC DNA]</scope>
    <source>
        <strain evidence="2">NIH 2624 / FGSC A1156</strain>
    </source>
</reference>
<dbReference type="HOGENOM" id="CLU_1805780_0_0_1"/>